<reference evidence="8" key="1">
    <citation type="journal article" date="2014" name="Int. J. Syst. Evol. Microbiol.">
        <title>Complete genome sequence of Corynebacterium casei LMG S-19264T (=DSM 44701T), isolated from a smear-ripened cheese.</title>
        <authorList>
            <consortium name="US DOE Joint Genome Institute (JGI-PGF)"/>
            <person name="Walter F."/>
            <person name="Albersmeier A."/>
            <person name="Kalinowski J."/>
            <person name="Ruckert C."/>
        </authorList>
    </citation>
    <scope>NUCLEOTIDE SEQUENCE</scope>
    <source>
        <strain evidence="8">KCTC 32437</strain>
    </source>
</reference>
<sequence length="474" mass="51188">MQGGFSKALHVMQFVSTRGQAPKLGFSDAVLAGLASDGGLYVPKTWPQLTLEEIAAFSGKPYAEIAFDIISRFVGDDVPAGSLREIIDGAYAGFRHPSVAPLVELEPGHFLVELFHGPTLAFKDVAMQFLSRIMDHILAERGSRATIVGATSGDTGSAAIEAFKGRDTTDIFILHPHGRTSRVQRLQMSTVLDANVHNIAIEGTFDDCQAIVKAMFANSGFRDRVHLSGVNSINWGRIVAQIVYYFTAAVSLGAPHRPVSFTVPTGNFGDIFAGYCAKRMGLPIERLVIATNANDILRRTLETGRYEKSGVTATQSPSMDIEVSSNFERLLFEAVGRDPQAVVRMMDGLKQSGGFELPSEALETIGSEFLAGTSSEESTARVIRSVHEASGYLLDPHTAVGVEVARANLRRPTPMITLSTAHPAKFPEAVSKASGVSPALPPALADLHEREERLSVLPNDQKQVEDFILARTRA</sequence>
<dbReference type="AlphaFoldDB" id="A0A918VW94"/>
<dbReference type="GO" id="GO:0009088">
    <property type="term" value="P:threonine biosynthetic process"/>
    <property type="evidence" value="ECO:0007669"/>
    <property type="project" value="UniProtKB-UniRule"/>
</dbReference>
<evidence type="ECO:0000256" key="3">
    <source>
        <dbReference type="ARBA" id="ARBA00022898"/>
    </source>
</evidence>
<evidence type="ECO:0000313" key="8">
    <source>
        <dbReference type="EMBL" id="GHA30568.1"/>
    </source>
</evidence>
<evidence type="ECO:0000256" key="2">
    <source>
        <dbReference type="ARBA" id="ARBA00005517"/>
    </source>
</evidence>
<comment type="caution">
    <text evidence="8">The sequence shown here is derived from an EMBL/GenBank/DDBJ whole genome shotgun (WGS) entry which is preliminary data.</text>
</comment>
<gene>
    <name evidence="8" type="ORF">GCM10007989_28020</name>
</gene>
<evidence type="ECO:0000313" key="9">
    <source>
        <dbReference type="Proteomes" id="UP000646579"/>
    </source>
</evidence>
<proteinExistence type="inferred from homology"/>
<keyword evidence="4" id="KW-0456">Lyase</keyword>
<evidence type="ECO:0000256" key="4">
    <source>
        <dbReference type="ARBA" id="ARBA00023239"/>
    </source>
</evidence>
<dbReference type="Gene3D" id="3.90.1380.10">
    <property type="entry name" value="Threonine synthase, N-terminal domain"/>
    <property type="match status" value="1"/>
</dbReference>
<evidence type="ECO:0000259" key="7">
    <source>
        <dbReference type="Pfam" id="PF14821"/>
    </source>
</evidence>
<comment type="cofactor">
    <cofactor evidence="1 6">
        <name>pyridoxal 5'-phosphate</name>
        <dbReference type="ChEBI" id="CHEBI:597326"/>
    </cofactor>
</comment>
<accession>A0A918VW94</accession>
<dbReference type="CDD" id="cd01560">
    <property type="entry name" value="Thr-synth_2"/>
    <property type="match status" value="1"/>
</dbReference>
<evidence type="ECO:0000256" key="1">
    <source>
        <dbReference type="ARBA" id="ARBA00001933"/>
    </source>
</evidence>
<reference evidence="8" key="2">
    <citation type="submission" date="2020-09" db="EMBL/GenBank/DDBJ databases">
        <authorList>
            <person name="Sun Q."/>
            <person name="Kim S."/>
        </authorList>
    </citation>
    <scope>NUCLEOTIDE SEQUENCE</scope>
    <source>
        <strain evidence="8">KCTC 32437</strain>
    </source>
</reference>
<dbReference type="InterPro" id="IPR051166">
    <property type="entry name" value="Threonine_Synthase"/>
</dbReference>
<dbReference type="NCBIfam" id="TIGR00260">
    <property type="entry name" value="thrC"/>
    <property type="match status" value="1"/>
</dbReference>
<keyword evidence="3 6" id="KW-0663">Pyridoxal phosphate</keyword>
<dbReference type="PANTHER" id="PTHR42690:SF1">
    <property type="entry name" value="THREONINE SYNTHASE-LIKE 2"/>
    <property type="match status" value="1"/>
</dbReference>
<dbReference type="InterPro" id="IPR029144">
    <property type="entry name" value="Thr_synth_N"/>
</dbReference>
<feature type="modified residue" description="N6-(pyridoxal phosphate)lysine" evidence="6">
    <location>
        <position position="123"/>
    </location>
</feature>
<feature type="domain" description="Threonine synthase N-terminal" evidence="7">
    <location>
        <begin position="13"/>
        <end position="91"/>
    </location>
</feature>
<dbReference type="EC" id="4.2.3.1" evidence="5"/>
<dbReference type="InterPro" id="IPR004450">
    <property type="entry name" value="Thr_synthase-like"/>
</dbReference>
<dbReference type="GO" id="GO:0004795">
    <property type="term" value="F:threonine synthase activity"/>
    <property type="evidence" value="ECO:0007669"/>
    <property type="project" value="UniProtKB-UniRule"/>
</dbReference>
<dbReference type="Gene3D" id="3.40.50.1100">
    <property type="match status" value="2"/>
</dbReference>
<evidence type="ECO:0000256" key="5">
    <source>
        <dbReference type="NCBIfam" id="TIGR00260"/>
    </source>
</evidence>
<evidence type="ECO:0000256" key="6">
    <source>
        <dbReference type="PIRSR" id="PIRSR604450-51"/>
    </source>
</evidence>
<organism evidence="8 9">
    <name type="scientific">Devosia pacifica</name>
    <dbReference type="NCBI Taxonomy" id="1335967"/>
    <lineage>
        <taxon>Bacteria</taxon>
        <taxon>Pseudomonadati</taxon>
        <taxon>Pseudomonadota</taxon>
        <taxon>Alphaproteobacteria</taxon>
        <taxon>Hyphomicrobiales</taxon>
        <taxon>Devosiaceae</taxon>
        <taxon>Devosia</taxon>
    </lineage>
</organism>
<name>A0A918VW94_9HYPH</name>
<dbReference type="Proteomes" id="UP000646579">
    <property type="component" value="Unassembled WGS sequence"/>
</dbReference>
<dbReference type="InterPro" id="IPR037158">
    <property type="entry name" value="Thr_synth_N_sf"/>
</dbReference>
<dbReference type="SUPFAM" id="SSF53686">
    <property type="entry name" value="Tryptophan synthase beta subunit-like PLP-dependent enzymes"/>
    <property type="match status" value="1"/>
</dbReference>
<protein>
    <recommendedName>
        <fullName evidence="5">Threonine synthase</fullName>
        <ecNumber evidence="5">4.2.3.1</ecNumber>
    </recommendedName>
</protein>
<dbReference type="PANTHER" id="PTHR42690">
    <property type="entry name" value="THREONINE SYNTHASE FAMILY MEMBER"/>
    <property type="match status" value="1"/>
</dbReference>
<comment type="similarity">
    <text evidence="2">Belongs to the threonine synthase family.</text>
</comment>
<dbReference type="InterPro" id="IPR036052">
    <property type="entry name" value="TrpB-like_PALP_sf"/>
</dbReference>
<keyword evidence="9" id="KW-1185">Reference proteome</keyword>
<dbReference type="EMBL" id="BMZE01000003">
    <property type="protein sequence ID" value="GHA30568.1"/>
    <property type="molecule type" value="Genomic_DNA"/>
</dbReference>
<dbReference type="Pfam" id="PF14821">
    <property type="entry name" value="Thr_synth_N"/>
    <property type="match status" value="1"/>
</dbReference>
<dbReference type="Pfam" id="PF24857">
    <property type="entry name" value="THR4_C"/>
    <property type="match status" value="1"/>
</dbReference>